<evidence type="ECO:0000313" key="4">
    <source>
        <dbReference type="EMBL" id="MFC7327797.1"/>
    </source>
</evidence>
<dbReference type="RefSeq" id="WP_379870271.1">
    <property type="nucleotide sequence ID" value="NZ_JBHTBH010000003.1"/>
</dbReference>
<keyword evidence="2" id="KW-0472">Membrane</keyword>
<feature type="compositionally biased region" description="Pro residues" evidence="1">
    <location>
        <begin position="321"/>
        <end position="349"/>
    </location>
</feature>
<protein>
    <submittedName>
        <fullName evidence="4">Thioester domain-containing protein</fullName>
    </submittedName>
</protein>
<keyword evidence="2" id="KW-1133">Transmembrane helix</keyword>
<sequence length="408" mass="41789">MTGIYALARRGCALLVAVLVLVWAGWCATPTGAEADSIARVDRNGTPGETVRLSGEGAPAATTRLFNLRVGDTAGLPAYCVDLSTAVDHRAAYAEVDWADLPADRPFADDPGRVRWIVAHSYPSVGLEALRAVTGIDSLSEAQAIAGTQAAIWHFSNGVELRSGGVGRHNSAEVEALYEHLVSGAARAAPAPEPPPALALQPDVVRGEATGPLGPFTVRTTSEEPVRLTVNGVRAATLVDHDGDPVSSAVDGTEVLLRLEPGTPEGSAKVYASADAAVVSAGRLFVGRDGVQTQPLVAAAPATVSAMVSATATWTAASPAPVDPRPGTAPPADPAPPAEPSPSPSPAGPPDGTVRPEPTVSPLVIAEDKRPEPDLAFTGTWLGTILLLGAASLVAGAVVMVLGYRKRR</sequence>
<dbReference type="InterPro" id="IPR023849">
    <property type="entry name" value="TQXA_dom"/>
</dbReference>
<evidence type="ECO:0000259" key="3">
    <source>
        <dbReference type="Pfam" id="PF08341"/>
    </source>
</evidence>
<feature type="transmembrane region" description="Helical" evidence="2">
    <location>
        <begin position="381"/>
        <end position="404"/>
    </location>
</feature>
<evidence type="ECO:0000256" key="1">
    <source>
        <dbReference type="SAM" id="MobiDB-lite"/>
    </source>
</evidence>
<dbReference type="Proteomes" id="UP001596540">
    <property type="component" value="Unassembled WGS sequence"/>
</dbReference>
<reference evidence="5" key="1">
    <citation type="journal article" date="2019" name="Int. J. Syst. Evol. Microbiol.">
        <title>The Global Catalogue of Microorganisms (GCM) 10K type strain sequencing project: providing services to taxonomists for standard genome sequencing and annotation.</title>
        <authorList>
            <consortium name="The Broad Institute Genomics Platform"/>
            <consortium name="The Broad Institute Genome Sequencing Center for Infectious Disease"/>
            <person name="Wu L."/>
            <person name="Ma J."/>
        </authorList>
    </citation>
    <scope>NUCLEOTIDE SEQUENCE [LARGE SCALE GENOMIC DNA]</scope>
    <source>
        <strain evidence="5">CGMCC 4.7382</strain>
    </source>
</reference>
<dbReference type="Pfam" id="PF08341">
    <property type="entry name" value="TED"/>
    <property type="match status" value="1"/>
</dbReference>
<proteinExistence type="predicted"/>
<accession>A0ABW2KFC8</accession>
<comment type="caution">
    <text evidence="4">The sequence shown here is derived from an EMBL/GenBank/DDBJ whole genome shotgun (WGS) entry which is preliminary data.</text>
</comment>
<keyword evidence="2" id="KW-0812">Transmembrane</keyword>
<dbReference type="Gene3D" id="1.10.150.480">
    <property type="match status" value="1"/>
</dbReference>
<evidence type="ECO:0000313" key="5">
    <source>
        <dbReference type="Proteomes" id="UP001596540"/>
    </source>
</evidence>
<dbReference type="InterPro" id="IPR013552">
    <property type="entry name" value="Thioester_dom"/>
</dbReference>
<keyword evidence="5" id="KW-1185">Reference proteome</keyword>
<dbReference type="NCBIfam" id="TIGR03934">
    <property type="entry name" value="TQXA_dom"/>
    <property type="match status" value="1"/>
</dbReference>
<dbReference type="EMBL" id="JBHTBH010000003">
    <property type="protein sequence ID" value="MFC7327797.1"/>
    <property type="molecule type" value="Genomic_DNA"/>
</dbReference>
<feature type="region of interest" description="Disordered" evidence="1">
    <location>
        <begin position="317"/>
        <end position="358"/>
    </location>
</feature>
<gene>
    <name evidence="4" type="ORF">ACFQRF_08570</name>
</gene>
<name>A0ABW2KFC8_9ACTN</name>
<evidence type="ECO:0000256" key="2">
    <source>
        <dbReference type="SAM" id="Phobius"/>
    </source>
</evidence>
<organism evidence="4 5">
    <name type="scientific">Marinactinospora rubrisoli</name>
    <dbReference type="NCBI Taxonomy" id="2715399"/>
    <lineage>
        <taxon>Bacteria</taxon>
        <taxon>Bacillati</taxon>
        <taxon>Actinomycetota</taxon>
        <taxon>Actinomycetes</taxon>
        <taxon>Streptosporangiales</taxon>
        <taxon>Nocardiopsidaceae</taxon>
        <taxon>Marinactinospora</taxon>
    </lineage>
</organism>
<feature type="domain" description="Thioester" evidence="3">
    <location>
        <begin position="77"/>
        <end position="185"/>
    </location>
</feature>